<dbReference type="EMBL" id="FN648663">
    <property type="protein sequence ID" value="CBJ48732.1"/>
    <property type="molecule type" value="Genomic_DNA"/>
</dbReference>
<reference evidence="6 7" key="1">
    <citation type="journal article" date="2010" name="Nature">
        <title>The Ectocarpus genome and the independent evolution of multicellularity in brown algae.</title>
        <authorList>
            <person name="Cock J.M."/>
            <person name="Sterck L."/>
            <person name="Rouze P."/>
            <person name="Scornet D."/>
            <person name="Allen A.E."/>
            <person name="Amoutzias G."/>
            <person name="Anthouard V."/>
            <person name="Artiguenave F."/>
            <person name="Aury J.M."/>
            <person name="Badger J.H."/>
            <person name="Beszteri B."/>
            <person name="Billiau K."/>
            <person name="Bonnet E."/>
            <person name="Bothwell J.H."/>
            <person name="Bowler C."/>
            <person name="Boyen C."/>
            <person name="Brownlee C."/>
            <person name="Carrano C.J."/>
            <person name="Charrier B."/>
            <person name="Cho G.Y."/>
            <person name="Coelho S.M."/>
            <person name="Collen J."/>
            <person name="Corre E."/>
            <person name="Da Silva C."/>
            <person name="Delage L."/>
            <person name="Delaroque N."/>
            <person name="Dittami S.M."/>
            <person name="Doulbeau S."/>
            <person name="Elias M."/>
            <person name="Farnham G."/>
            <person name="Gachon C.M."/>
            <person name="Gschloessl B."/>
            <person name="Heesch S."/>
            <person name="Jabbari K."/>
            <person name="Jubin C."/>
            <person name="Kawai H."/>
            <person name="Kimura K."/>
            <person name="Kloareg B."/>
            <person name="Kupper F.C."/>
            <person name="Lang D."/>
            <person name="Le Bail A."/>
            <person name="Leblanc C."/>
            <person name="Lerouge P."/>
            <person name="Lohr M."/>
            <person name="Lopez P.J."/>
            <person name="Martens C."/>
            <person name="Maumus F."/>
            <person name="Michel G."/>
            <person name="Miranda-Saavedra D."/>
            <person name="Morales J."/>
            <person name="Moreau H."/>
            <person name="Motomura T."/>
            <person name="Nagasato C."/>
            <person name="Napoli C.A."/>
            <person name="Nelson D.R."/>
            <person name="Nyvall-Collen P."/>
            <person name="Peters A.F."/>
            <person name="Pommier C."/>
            <person name="Potin P."/>
            <person name="Poulain J."/>
            <person name="Quesneville H."/>
            <person name="Read B."/>
            <person name="Rensing S.A."/>
            <person name="Ritter A."/>
            <person name="Rousvoal S."/>
            <person name="Samanta M."/>
            <person name="Samson G."/>
            <person name="Schroeder D.C."/>
            <person name="Segurens B."/>
            <person name="Strittmatter M."/>
            <person name="Tonon T."/>
            <person name="Tregear J.W."/>
            <person name="Valentin K."/>
            <person name="von Dassow P."/>
            <person name="Yamagishi T."/>
            <person name="Van de Peer Y."/>
            <person name="Wincker P."/>
        </authorList>
    </citation>
    <scope>NUCLEOTIDE SEQUENCE [LARGE SCALE GENOMIC DNA]</scope>
    <source>
        <strain evidence="7">Ec32 / CCAP1310/4</strain>
    </source>
</reference>
<evidence type="ECO:0000313" key="6">
    <source>
        <dbReference type="EMBL" id="CBJ48732.1"/>
    </source>
</evidence>
<dbReference type="SUPFAM" id="SSF161219">
    <property type="entry name" value="CHY zinc finger-like"/>
    <property type="match status" value="1"/>
</dbReference>
<keyword evidence="3" id="KW-0862">Zinc</keyword>
<dbReference type="GO" id="GO:0008270">
    <property type="term" value="F:zinc ion binding"/>
    <property type="evidence" value="ECO:0007669"/>
    <property type="project" value="UniProtKB-KW"/>
</dbReference>
<dbReference type="Proteomes" id="UP000002630">
    <property type="component" value="Linkage Group LG18"/>
</dbReference>
<gene>
    <name evidence="6" type="ORF">Esi_0046_0129</name>
</gene>
<evidence type="ECO:0000256" key="1">
    <source>
        <dbReference type="ARBA" id="ARBA00022723"/>
    </source>
</evidence>
<dbReference type="InterPro" id="IPR008913">
    <property type="entry name" value="Znf_CHY"/>
</dbReference>
<organism evidence="6 7">
    <name type="scientific">Ectocarpus siliculosus</name>
    <name type="common">Brown alga</name>
    <name type="synonym">Conferva siliculosa</name>
    <dbReference type="NCBI Taxonomy" id="2880"/>
    <lineage>
        <taxon>Eukaryota</taxon>
        <taxon>Sar</taxon>
        <taxon>Stramenopiles</taxon>
        <taxon>Ochrophyta</taxon>
        <taxon>PX clade</taxon>
        <taxon>Phaeophyceae</taxon>
        <taxon>Ectocarpales</taxon>
        <taxon>Ectocarpaceae</taxon>
        <taxon>Ectocarpus</taxon>
    </lineage>
</organism>
<dbReference type="OMA" id="HQEQESH"/>
<dbReference type="AlphaFoldDB" id="D7G206"/>
<evidence type="ECO:0000259" key="5">
    <source>
        <dbReference type="PROSITE" id="PS51266"/>
    </source>
</evidence>
<evidence type="ECO:0000256" key="2">
    <source>
        <dbReference type="ARBA" id="ARBA00022771"/>
    </source>
</evidence>
<dbReference type="OrthoDB" id="411372at2759"/>
<evidence type="ECO:0000313" key="7">
    <source>
        <dbReference type="Proteomes" id="UP000002630"/>
    </source>
</evidence>
<name>D7G206_ECTSI</name>
<dbReference type="GO" id="GO:0005758">
    <property type="term" value="C:mitochondrial intermembrane space"/>
    <property type="evidence" value="ECO:0007669"/>
    <property type="project" value="TreeGrafter"/>
</dbReference>
<dbReference type="InParanoid" id="D7G206"/>
<dbReference type="STRING" id="2880.D7G206"/>
<dbReference type="PANTHER" id="PTHR28082:SF2">
    <property type="entry name" value="CHY-TYPE DOMAIN-CONTAINING PROTEIN"/>
    <property type="match status" value="1"/>
</dbReference>
<dbReference type="PANTHER" id="PTHR28082">
    <property type="entry name" value="ZINC FINGER PROTEIN"/>
    <property type="match status" value="1"/>
</dbReference>
<dbReference type="PROSITE" id="PS51266">
    <property type="entry name" value="ZF_CHY"/>
    <property type="match status" value="1"/>
</dbReference>
<protein>
    <recommendedName>
        <fullName evidence="5">CHY-type domain-containing protein</fullName>
    </recommendedName>
</protein>
<evidence type="ECO:0000256" key="3">
    <source>
        <dbReference type="ARBA" id="ARBA00022833"/>
    </source>
</evidence>
<keyword evidence="2 4" id="KW-0863">Zinc-finger</keyword>
<dbReference type="eggNOG" id="KOG1940">
    <property type="taxonomic scope" value="Eukaryota"/>
</dbReference>
<dbReference type="InterPro" id="IPR037274">
    <property type="entry name" value="Znf_CHY_sf"/>
</dbReference>
<dbReference type="GO" id="GO:0045041">
    <property type="term" value="P:protein import into mitochondrial intermembrane space"/>
    <property type="evidence" value="ECO:0007669"/>
    <property type="project" value="TreeGrafter"/>
</dbReference>
<evidence type="ECO:0000256" key="4">
    <source>
        <dbReference type="PROSITE-ProRule" id="PRU00601"/>
    </source>
</evidence>
<dbReference type="Pfam" id="PF05495">
    <property type="entry name" value="zf-CHY"/>
    <property type="match status" value="1"/>
</dbReference>
<proteinExistence type="predicted"/>
<dbReference type="InterPro" id="IPR052604">
    <property type="entry name" value="Mito_Tim_assembly_helper"/>
</dbReference>
<keyword evidence="1" id="KW-0479">Metal-binding</keyword>
<sequence>MLVPGQVSIQFPCCKRWYECPECHDERENHPQRISTKNVAFACKTCRKIFVKDLSIYGTEDSACPHCETVFVLPAVTPEAKVAQLALSILAAEVSAEVSKF</sequence>
<dbReference type="EMBL" id="FN649743">
    <property type="protein sequence ID" value="CBJ48732.1"/>
    <property type="molecule type" value="Genomic_DNA"/>
</dbReference>
<keyword evidence="7" id="KW-1185">Reference proteome</keyword>
<feature type="domain" description="CHY-type" evidence="5">
    <location>
        <begin position="1"/>
        <end position="69"/>
    </location>
</feature>
<accession>D7G206</accession>